<dbReference type="Proteomes" id="UP000050326">
    <property type="component" value="Unassembled WGS sequence"/>
</dbReference>
<dbReference type="STRING" id="36849.OXPF_01590"/>
<dbReference type="EMBL" id="LKET01000012">
    <property type="protein sequence ID" value="KPU46240.1"/>
    <property type="molecule type" value="Genomic_DNA"/>
</dbReference>
<keyword evidence="2" id="KW-1185">Reference proteome</keyword>
<proteinExistence type="predicted"/>
<dbReference type="AlphaFoldDB" id="A0A0N8NTZ9"/>
<evidence type="ECO:0000313" key="2">
    <source>
        <dbReference type="Proteomes" id="UP000050326"/>
    </source>
</evidence>
<reference evidence="1 2" key="1">
    <citation type="submission" date="2015-09" db="EMBL/GenBank/DDBJ databases">
        <title>Genome sequence of Oxobacter pfennigii DSM 3222.</title>
        <authorList>
            <person name="Poehlein A."/>
            <person name="Bengelsdorf F.R."/>
            <person name="Schiel-Bengelsdorf B."/>
            <person name="Duerre P."/>
            <person name="Daniel R."/>
        </authorList>
    </citation>
    <scope>NUCLEOTIDE SEQUENCE [LARGE SCALE GENOMIC DNA]</scope>
    <source>
        <strain evidence="1 2">DSM 3222</strain>
    </source>
</reference>
<evidence type="ECO:0000313" key="1">
    <source>
        <dbReference type="EMBL" id="KPU46240.1"/>
    </source>
</evidence>
<comment type="caution">
    <text evidence="1">The sequence shown here is derived from an EMBL/GenBank/DDBJ whole genome shotgun (WGS) entry which is preliminary data.</text>
</comment>
<name>A0A0N8NTZ9_9CLOT</name>
<protein>
    <submittedName>
        <fullName evidence="1">Uncharacterized protein</fullName>
    </submittedName>
</protein>
<organism evidence="1 2">
    <name type="scientific">Oxobacter pfennigii</name>
    <dbReference type="NCBI Taxonomy" id="36849"/>
    <lineage>
        <taxon>Bacteria</taxon>
        <taxon>Bacillati</taxon>
        <taxon>Bacillota</taxon>
        <taxon>Clostridia</taxon>
        <taxon>Eubacteriales</taxon>
        <taxon>Clostridiaceae</taxon>
        <taxon>Oxobacter</taxon>
    </lineage>
</organism>
<gene>
    <name evidence="1" type="ORF">OXPF_01590</name>
</gene>
<sequence length="32" mass="3651">MESGSSSMDSSDELMHMRVNRIFILSGFILME</sequence>
<accession>A0A0N8NTZ9</accession>